<dbReference type="SMART" id="SM00320">
    <property type="entry name" value="WD40"/>
    <property type="match status" value="3"/>
</dbReference>
<keyword evidence="9" id="KW-1185">Reference proteome</keyword>
<dbReference type="OMA" id="MFDRSET"/>
<evidence type="ECO:0000313" key="8">
    <source>
        <dbReference type="EMBL" id="EIJ88474.1"/>
    </source>
</evidence>
<evidence type="ECO:0000256" key="4">
    <source>
        <dbReference type="PROSITE-ProRule" id="PRU00035"/>
    </source>
</evidence>
<evidence type="ECO:0000256" key="3">
    <source>
        <dbReference type="ARBA" id="ARBA00023117"/>
    </source>
</evidence>
<dbReference type="SUPFAM" id="SSF47370">
    <property type="entry name" value="Bromodomain"/>
    <property type="match status" value="1"/>
</dbReference>
<proteinExistence type="predicted"/>
<dbReference type="InParanoid" id="I3EGX7"/>
<dbReference type="InterPro" id="IPR001680">
    <property type="entry name" value="WD40_rpt"/>
</dbReference>
<dbReference type="CDD" id="cd04369">
    <property type="entry name" value="Bromodomain"/>
    <property type="match status" value="1"/>
</dbReference>
<sequence length="966" mass="110908">MENVLRELFIKIKESVRDKNAMCLDGITKETVMDGLVSLFKEGNINNVVEYFRKYRKIESIANIPLSCLFLQKLPEKVKEPLEIRYNRALKTKGHFLKVLCMMFDRSETFIFTGGEDGLIKIWDVYDGRLVQTLRGRHFSPIFDFVVDFKNRYFISCDQTGCIVCWDLQKFECINSISIGEQIDYIDVVHTQAEAEPLEQKKSKARAEVPGEIMQAIVITNSGRILRVIVSTEGMQVETILEQVEEGTFNEAVTTRGKKMIVITGMWPFSVLLDVNDQENRFYILDTEDLLASSVDVSHNSLKIAVSTYSSTLIIWKYDIAQKPSKSNIPTRKRFKGRELEGCWTRSTIELKGMDETIYNTDMVYLIDDITLVAVDTESNIRLINTETEEVFMIEKEYKIAGVVSHPKRNIFLTIEVNGVIKVISSTGEILNKINTEVSVAGTIVIDSTGSFFYIADLEGYIYKYSILNEQISVPDTEYKYEDLDHYKKYNTEQLQYFTGADGQPVDEGVVRVCEERNAILERIRKAYIKRQRQKEKGKKLSKTGYDAFIADYAASTESVKIPEYSFSIDSWIRRIEVSGILQLQSEMITSKVFEKEFRRPSQAIIVPDTEEEISLSAENEDSSSSNWPVEVSDNNYTATDDDTSETDNAEPAESLDYSAGNSGEVYEVKSTSTDNSESGVNANESTEEDSNTNEPRILSRTRGRRQAARKAICPDINYLYNWYMSDKPTPPLLPQAGDVLILIKERITDNAVKNKIEDLETVEIQQVIYKKTELIIDLLIERTGKRESLAYTLNELNNSPFTLKSQLLDIENAKYKKNEEIYYYKEGILSKGTVIKRRRELLEIATDTGERAVELYDIYIPTVNYSIDLSEYIAAINSYKNEYYTFYKDVSKIDYPDYYEIISRPMTASKIVRRIRNKYYRTKDELVNDIQTILSNCCEYNENDSEIANECRDLISVLMKAIEEA</sequence>
<evidence type="ECO:0000256" key="6">
    <source>
        <dbReference type="SAM" id="MobiDB-lite"/>
    </source>
</evidence>
<dbReference type="SMART" id="SM00297">
    <property type="entry name" value="BROMO"/>
    <property type="match status" value="1"/>
</dbReference>
<dbReference type="InterPro" id="IPR036427">
    <property type="entry name" value="Bromodomain-like_sf"/>
</dbReference>
<dbReference type="Pfam" id="PF00400">
    <property type="entry name" value="WD40"/>
    <property type="match status" value="1"/>
</dbReference>
<dbReference type="InterPro" id="IPR019775">
    <property type="entry name" value="WD40_repeat_CS"/>
</dbReference>
<dbReference type="InterPro" id="IPR001487">
    <property type="entry name" value="Bromodomain"/>
</dbReference>
<keyword evidence="2" id="KW-0677">Repeat</keyword>
<dbReference type="GO" id="GO:0006357">
    <property type="term" value="P:regulation of transcription by RNA polymerase II"/>
    <property type="evidence" value="ECO:0007669"/>
    <property type="project" value="TreeGrafter"/>
</dbReference>
<keyword evidence="3 4" id="KW-0103">Bromodomain</keyword>
<dbReference type="PROSITE" id="PS50082">
    <property type="entry name" value="WD_REPEATS_2"/>
    <property type="match status" value="1"/>
</dbReference>
<feature type="compositionally biased region" description="Acidic residues" evidence="6">
    <location>
        <begin position="640"/>
        <end position="651"/>
    </location>
</feature>
<evidence type="ECO:0000256" key="2">
    <source>
        <dbReference type="ARBA" id="ARBA00022737"/>
    </source>
</evidence>
<dbReference type="InterPro" id="IPR015943">
    <property type="entry name" value="WD40/YVTN_repeat-like_dom_sf"/>
</dbReference>
<feature type="repeat" description="WD" evidence="5">
    <location>
        <begin position="92"/>
        <end position="133"/>
    </location>
</feature>
<protein>
    <recommendedName>
        <fullName evidence="7">Bromo domain-containing protein</fullName>
    </recommendedName>
</protein>
<dbReference type="PANTHER" id="PTHR16266">
    <property type="entry name" value="WD REPEAT DOMAIN 9"/>
    <property type="match status" value="1"/>
</dbReference>
<dbReference type="PROSITE" id="PS00678">
    <property type="entry name" value="WD_REPEATS_1"/>
    <property type="match status" value="1"/>
</dbReference>
<dbReference type="AlphaFoldDB" id="I3EGX7"/>
<dbReference type="GO" id="GO:0008360">
    <property type="term" value="P:regulation of cell shape"/>
    <property type="evidence" value="ECO:0007669"/>
    <property type="project" value="TreeGrafter"/>
</dbReference>
<reference evidence="8" key="1">
    <citation type="submission" date="2011-01" db="EMBL/GenBank/DDBJ databases">
        <title>The Genome Sequence of Nematocida parisii strain ERTm3.</title>
        <authorList>
            <consortium name="The Broad Institute Genome Sequencing Platform"/>
            <consortium name="The Broad Institute Genome Sequencing Center for Infectious Disease"/>
            <person name="Cuomo C."/>
            <person name="Troemel E."/>
            <person name="Young S.K."/>
            <person name="Zeng Q."/>
            <person name="Gargeya S."/>
            <person name="Fitzgerald M."/>
            <person name="Haas B."/>
            <person name="Abouelleil A."/>
            <person name="Alvarado L."/>
            <person name="Arachchi H.M."/>
            <person name="Berlin A."/>
            <person name="Chapman S.B."/>
            <person name="Gearin G."/>
            <person name="Goldberg J."/>
            <person name="Griggs A."/>
            <person name="Gujja S."/>
            <person name="Hansen M."/>
            <person name="Heiman D."/>
            <person name="Howarth C."/>
            <person name="Larimer J."/>
            <person name="Lui A."/>
            <person name="MacDonald P.J.P."/>
            <person name="McCowen C."/>
            <person name="Montmayeur A."/>
            <person name="Murphy C."/>
            <person name="Neiman D."/>
            <person name="Pearson M."/>
            <person name="Priest M."/>
            <person name="Roberts A."/>
            <person name="Saif S."/>
            <person name="Shea T."/>
            <person name="Sisk P."/>
            <person name="Stolte C."/>
            <person name="Sykes S."/>
            <person name="Wortman J."/>
            <person name="Nusbaum C."/>
            <person name="Birren B."/>
        </authorList>
    </citation>
    <scope>NUCLEOTIDE SEQUENCE</scope>
    <source>
        <strain evidence="8">ERTm3</strain>
    </source>
</reference>
<evidence type="ECO:0000259" key="7">
    <source>
        <dbReference type="PROSITE" id="PS50014"/>
    </source>
</evidence>
<feature type="domain" description="Bromo" evidence="7">
    <location>
        <begin position="879"/>
        <end position="949"/>
    </location>
</feature>
<dbReference type="Gene3D" id="2.130.10.10">
    <property type="entry name" value="YVTN repeat-like/Quinoprotein amine dehydrogenase"/>
    <property type="match status" value="2"/>
</dbReference>
<dbReference type="InterPro" id="IPR036322">
    <property type="entry name" value="WD40_repeat_dom_sf"/>
</dbReference>
<dbReference type="Gene3D" id="1.20.920.10">
    <property type="entry name" value="Bromodomain-like"/>
    <property type="match status" value="1"/>
</dbReference>
<dbReference type="InterPro" id="IPR052060">
    <property type="entry name" value="Bromo_WD_repeat"/>
</dbReference>
<dbReference type="EMBL" id="GL870878">
    <property type="protein sequence ID" value="EIJ88474.1"/>
    <property type="molecule type" value="Genomic_DNA"/>
</dbReference>
<evidence type="ECO:0000256" key="1">
    <source>
        <dbReference type="ARBA" id="ARBA00022574"/>
    </source>
</evidence>
<name>I3EGX7_NEMP3</name>
<dbReference type="GO" id="GO:0005634">
    <property type="term" value="C:nucleus"/>
    <property type="evidence" value="ECO:0007669"/>
    <property type="project" value="TreeGrafter"/>
</dbReference>
<dbReference type="HOGENOM" id="CLU_306556_0_0_1"/>
<dbReference type="PANTHER" id="PTHR16266:SF17">
    <property type="entry name" value="BRWD3"/>
    <property type="match status" value="1"/>
</dbReference>
<gene>
    <name evidence="8" type="ORF">NEQG_01164</name>
</gene>
<evidence type="ECO:0000313" key="9">
    <source>
        <dbReference type="Proteomes" id="UP000002872"/>
    </source>
</evidence>
<dbReference type="SUPFAM" id="SSF50978">
    <property type="entry name" value="WD40 repeat-like"/>
    <property type="match status" value="1"/>
</dbReference>
<dbReference type="Pfam" id="PF00439">
    <property type="entry name" value="Bromodomain"/>
    <property type="match status" value="1"/>
</dbReference>
<dbReference type="OrthoDB" id="538223at2759"/>
<keyword evidence="1 5" id="KW-0853">WD repeat</keyword>
<dbReference type="Proteomes" id="UP000002872">
    <property type="component" value="Unassembled WGS sequence"/>
</dbReference>
<dbReference type="STRING" id="935791.I3EGX7"/>
<organism evidence="8 9">
    <name type="scientific">Nematocida parisii (strain ERTm3)</name>
    <name type="common">Nematode killer fungus</name>
    <dbReference type="NCBI Taxonomy" id="935791"/>
    <lineage>
        <taxon>Eukaryota</taxon>
        <taxon>Fungi</taxon>
        <taxon>Fungi incertae sedis</taxon>
        <taxon>Microsporidia</taxon>
        <taxon>Nematocida</taxon>
    </lineage>
</organism>
<dbReference type="PROSITE" id="PS50014">
    <property type="entry name" value="BROMODOMAIN_2"/>
    <property type="match status" value="1"/>
</dbReference>
<dbReference type="GO" id="GO:0006325">
    <property type="term" value="P:chromatin organization"/>
    <property type="evidence" value="ECO:0007669"/>
    <property type="project" value="UniProtKB-ARBA"/>
</dbReference>
<feature type="region of interest" description="Disordered" evidence="6">
    <location>
        <begin position="614"/>
        <end position="705"/>
    </location>
</feature>
<evidence type="ECO:0000256" key="5">
    <source>
        <dbReference type="PROSITE-ProRule" id="PRU00221"/>
    </source>
</evidence>
<dbReference type="GO" id="GO:0007010">
    <property type="term" value="P:cytoskeleton organization"/>
    <property type="evidence" value="ECO:0007669"/>
    <property type="project" value="TreeGrafter"/>
</dbReference>
<dbReference type="PRINTS" id="PR00503">
    <property type="entry name" value="BROMODOMAIN"/>
</dbReference>
<dbReference type="VEuPathDB" id="MicrosporidiaDB:NEQG_01164"/>
<feature type="compositionally biased region" description="Polar residues" evidence="6">
    <location>
        <begin position="670"/>
        <end position="681"/>
    </location>
</feature>
<accession>I3EGX7</accession>
<dbReference type="PROSITE" id="PS50294">
    <property type="entry name" value="WD_REPEATS_REGION"/>
    <property type="match status" value="1"/>
</dbReference>